<evidence type="ECO:0000256" key="7">
    <source>
        <dbReference type="SAM" id="MobiDB-lite"/>
    </source>
</evidence>
<evidence type="ECO:0000256" key="2">
    <source>
        <dbReference type="ARBA" id="ARBA00006244"/>
    </source>
</evidence>
<feature type="chain" id="PRO_5033523017" description="Transmembrane protein 198" evidence="9">
    <location>
        <begin position="24"/>
        <end position="516"/>
    </location>
</feature>
<keyword evidence="3 8" id="KW-0812">Transmembrane</keyword>
<dbReference type="InterPro" id="IPR025256">
    <property type="entry name" value="TM7S3/TM198-like_dom"/>
</dbReference>
<dbReference type="EMBL" id="QXGB01000495">
    <property type="protein sequence ID" value="KAE9212849.1"/>
    <property type="molecule type" value="Genomic_DNA"/>
</dbReference>
<evidence type="ECO:0000256" key="8">
    <source>
        <dbReference type="SAM" id="Phobius"/>
    </source>
</evidence>
<dbReference type="PANTHER" id="PTHR31247">
    <property type="entry name" value="TRANSMEMBRANE PROTEIN 198 FAMILY MEMBER"/>
    <property type="match status" value="1"/>
</dbReference>
<evidence type="ECO:0000313" key="19">
    <source>
        <dbReference type="Proteomes" id="UP000437068"/>
    </source>
</evidence>
<keyword evidence="4 8" id="KW-1133">Transmembrane helix</keyword>
<dbReference type="Proteomes" id="UP000437068">
    <property type="component" value="Unassembled WGS sequence"/>
</dbReference>
<evidence type="ECO:0000256" key="6">
    <source>
        <dbReference type="ARBA" id="ARBA00049737"/>
    </source>
</evidence>
<feature type="transmembrane region" description="Helical" evidence="8">
    <location>
        <begin position="133"/>
        <end position="156"/>
    </location>
</feature>
<feature type="domain" description="TM7S3/TM198-like" evidence="10">
    <location>
        <begin position="57"/>
        <end position="255"/>
    </location>
</feature>
<evidence type="ECO:0000313" key="16">
    <source>
        <dbReference type="EMBL" id="KAE9312313.1"/>
    </source>
</evidence>
<feature type="transmembrane region" description="Helical" evidence="8">
    <location>
        <begin position="79"/>
        <end position="98"/>
    </location>
</feature>
<name>A0A6A3R5V0_9STRA</name>
<dbReference type="GO" id="GO:0005886">
    <property type="term" value="C:plasma membrane"/>
    <property type="evidence" value="ECO:0007669"/>
    <property type="project" value="TreeGrafter"/>
</dbReference>
<reference evidence="17 18" key="1">
    <citation type="submission" date="2018-08" db="EMBL/GenBank/DDBJ databases">
        <title>Genomic investigation of the strawberry pathogen Phytophthora fragariae indicates pathogenicity is determined by transcriptional variation in three key races.</title>
        <authorList>
            <person name="Adams T.M."/>
            <person name="Armitage A.D."/>
            <person name="Sobczyk M.K."/>
            <person name="Bates H.J."/>
            <person name="Dunwell J.M."/>
            <person name="Nellist C.F."/>
            <person name="Harrison R.J."/>
        </authorList>
    </citation>
    <scope>NUCLEOTIDE SEQUENCE [LARGE SCALE GENOMIC DNA]</scope>
    <source>
        <strain evidence="16 19">A4</strain>
        <strain evidence="15 22">BC-23</strain>
        <strain evidence="14 18">NOV-27</strain>
        <strain evidence="13 20">NOV-5</strain>
        <strain evidence="12 21">NOV-71</strain>
        <strain evidence="11 17">NOV-9</strain>
    </source>
</reference>
<dbReference type="Gene3D" id="3.80.10.10">
    <property type="entry name" value="Ribonuclease Inhibitor"/>
    <property type="match status" value="1"/>
</dbReference>
<organism evidence="12 21">
    <name type="scientific">Phytophthora fragariae</name>
    <dbReference type="NCBI Taxonomy" id="53985"/>
    <lineage>
        <taxon>Eukaryota</taxon>
        <taxon>Sar</taxon>
        <taxon>Stramenopiles</taxon>
        <taxon>Oomycota</taxon>
        <taxon>Peronosporomycetes</taxon>
        <taxon>Peronosporales</taxon>
        <taxon>Peronosporaceae</taxon>
        <taxon>Phytophthora</taxon>
    </lineage>
</organism>
<evidence type="ECO:0000313" key="14">
    <source>
        <dbReference type="EMBL" id="KAE9212849.1"/>
    </source>
</evidence>
<feature type="transmembrane region" description="Helical" evidence="8">
    <location>
        <begin position="54"/>
        <end position="72"/>
    </location>
</feature>
<evidence type="ECO:0000256" key="1">
    <source>
        <dbReference type="ARBA" id="ARBA00004141"/>
    </source>
</evidence>
<feature type="transmembrane region" description="Helical" evidence="8">
    <location>
        <begin position="110"/>
        <end position="128"/>
    </location>
</feature>
<proteinExistence type="inferred from homology"/>
<comment type="similarity">
    <text evidence="2">Belongs to the TMEM198 family.</text>
</comment>
<dbReference type="Proteomes" id="UP000433483">
    <property type="component" value="Unassembled WGS sequence"/>
</dbReference>
<dbReference type="Proteomes" id="UP000476176">
    <property type="component" value="Unassembled WGS sequence"/>
</dbReference>
<evidence type="ECO:0000256" key="4">
    <source>
        <dbReference type="ARBA" id="ARBA00022989"/>
    </source>
</evidence>
<keyword evidence="5 8" id="KW-0472">Membrane</keyword>
<comment type="caution">
    <text evidence="12">The sequence shown here is derived from an EMBL/GenBank/DDBJ whole genome shotgun (WGS) entry which is preliminary data.</text>
</comment>
<comment type="subcellular location">
    <subcellularLocation>
        <location evidence="1">Membrane</location>
        <topology evidence="1">Multi-pass membrane protein</topology>
    </subcellularLocation>
</comment>
<dbReference type="Proteomes" id="UP000440732">
    <property type="component" value="Unassembled WGS sequence"/>
</dbReference>
<evidence type="ECO:0000259" key="10">
    <source>
        <dbReference type="Pfam" id="PF13886"/>
    </source>
</evidence>
<accession>A0A6A3R5V0</accession>
<dbReference type="EMBL" id="QXGE01000445">
    <property type="protein sequence ID" value="KAE9312313.1"/>
    <property type="molecule type" value="Genomic_DNA"/>
</dbReference>
<dbReference type="OrthoDB" id="115781at2759"/>
<dbReference type="SUPFAM" id="SSF52047">
    <property type="entry name" value="RNI-like"/>
    <property type="match status" value="1"/>
</dbReference>
<dbReference type="Pfam" id="PF13886">
    <property type="entry name" value="TM7S3_TM198"/>
    <property type="match status" value="1"/>
</dbReference>
<evidence type="ECO:0000256" key="3">
    <source>
        <dbReference type="ARBA" id="ARBA00022692"/>
    </source>
</evidence>
<evidence type="ECO:0000256" key="9">
    <source>
        <dbReference type="SAM" id="SignalP"/>
    </source>
</evidence>
<evidence type="ECO:0000313" key="22">
    <source>
        <dbReference type="Proteomes" id="UP000476176"/>
    </source>
</evidence>
<feature type="transmembrane region" description="Helical" evidence="8">
    <location>
        <begin position="162"/>
        <end position="180"/>
    </location>
</feature>
<keyword evidence="9" id="KW-0732">Signal</keyword>
<evidence type="ECO:0000313" key="21">
    <source>
        <dbReference type="Proteomes" id="UP000441208"/>
    </source>
</evidence>
<dbReference type="Proteomes" id="UP000429523">
    <property type="component" value="Unassembled WGS sequence"/>
</dbReference>
<feature type="signal peptide" evidence="9">
    <location>
        <begin position="1"/>
        <end position="23"/>
    </location>
</feature>
<dbReference type="Proteomes" id="UP000441208">
    <property type="component" value="Unassembled WGS sequence"/>
</dbReference>
<protein>
    <recommendedName>
        <fullName evidence="6">Transmembrane protein 198</fullName>
    </recommendedName>
</protein>
<evidence type="ECO:0000313" key="13">
    <source>
        <dbReference type="EMBL" id="KAE9150175.1"/>
    </source>
</evidence>
<dbReference type="AlphaFoldDB" id="A0A6A3R5V0"/>
<feature type="compositionally biased region" description="Basic and acidic residues" evidence="7">
    <location>
        <begin position="289"/>
        <end position="301"/>
    </location>
</feature>
<feature type="transmembrane region" description="Helical" evidence="8">
    <location>
        <begin position="236"/>
        <end position="255"/>
    </location>
</feature>
<sequence length="516" mass="55372">MTSSKLQQLLLPLLALYFSMTAAQDSSLRGSSSSSSSSAGIVGDISNTIQVGPSIAAVIAIVGGAAMTTCGYKLLRPTMFACGFLVGGYIVSAIVMYIVDGHSYERTAFWISFLVGGLILGSLVVSIYNAGIFLIGAAGGVFLATIVNVSFGYRIYPNDPSTGLLILAIVLGLVCGLVAFKVERLAVIAATALVGSVVLINGAGYFIGDFPKLTAIKDYRYKDMSGDYVYDIPKEWWGYLPGMLVVFLLGLAIQLKKTGKKAARDSYCQALMTLNSVQEDVVEEEQEGKDDGTPLDAKADGHVVSSPAQHRDAADQVEPPRGLSPYVAVLRERKEGDAQIALHMASRSVSPQRVVCLLDFVSQINTSLVRLWCVVCLHSSCCRAHHVLILAFCLRVWLGPEGARLLGSALVTNNTLQVLELDACDLVGSAYRPQHEGILALSKGLQSVRSRLRFVNVACNDLQPQGCRILLGALSFHKTLTRYLRQYAGALQRQAGLLGTVLLAAVQQTALLVEYQ</sequence>
<feature type="region of interest" description="Disordered" evidence="7">
    <location>
        <begin position="282"/>
        <end position="301"/>
    </location>
</feature>
<dbReference type="InterPro" id="IPR040236">
    <property type="entry name" value="TMEM198"/>
</dbReference>
<evidence type="ECO:0000256" key="5">
    <source>
        <dbReference type="ARBA" id="ARBA00023136"/>
    </source>
</evidence>
<dbReference type="EMBL" id="QXGA01000202">
    <property type="protein sequence ID" value="KAE9150175.1"/>
    <property type="molecule type" value="Genomic_DNA"/>
</dbReference>
<dbReference type="EMBL" id="QXGC01000644">
    <property type="protein sequence ID" value="KAE9226436.1"/>
    <property type="molecule type" value="Genomic_DNA"/>
</dbReference>
<evidence type="ECO:0000313" key="12">
    <source>
        <dbReference type="EMBL" id="KAE9090059.1"/>
    </source>
</evidence>
<dbReference type="EMBL" id="QXGF01000269">
    <property type="protein sequence ID" value="KAE8943136.1"/>
    <property type="molecule type" value="Genomic_DNA"/>
</dbReference>
<evidence type="ECO:0000313" key="17">
    <source>
        <dbReference type="Proteomes" id="UP000429523"/>
    </source>
</evidence>
<evidence type="ECO:0000313" key="18">
    <source>
        <dbReference type="Proteomes" id="UP000433483"/>
    </source>
</evidence>
<dbReference type="PANTHER" id="PTHR31247:SF5">
    <property type="entry name" value="DUF4203 DOMAIN-CONTAINING PROTEIN"/>
    <property type="match status" value="1"/>
</dbReference>
<gene>
    <name evidence="16" type="ORF">PF001_g9304</name>
    <name evidence="15" type="ORF">PF004_g11640</name>
    <name evidence="14" type="ORF">PF005_g10415</name>
    <name evidence="13" type="ORF">PF006_g5425</name>
    <name evidence="12" type="ORF">PF007_g19376</name>
    <name evidence="11" type="ORF">PF009_g7129</name>
</gene>
<dbReference type="EMBL" id="QXFZ01001463">
    <property type="protein sequence ID" value="KAE9090059.1"/>
    <property type="molecule type" value="Genomic_DNA"/>
</dbReference>
<evidence type="ECO:0000313" key="11">
    <source>
        <dbReference type="EMBL" id="KAE8943136.1"/>
    </source>
</evidence>
<keyword evidence="18" id="KW-1185">Reference proteome</keyword>
<feature type="transmembrane region" description="Helical" evidence="8">
    <location>
        <begin position="187"/>
        <end position="207"/>
    </location>
</feature>
<dbReference type="InterPro" id="IPR032675">
    <property type="entry name" value="LRR_dom_sf"/>
</dbReference>
<evidence type="ECO:0000313" key="20">
    <source>
        <dbReference type="Proteomes" id="UP000440732"/>
    </source>
</evidence>
<evidence type="ECO:0000313" key="15">
    <source>
        <dbReference type="EMBL" id="KAE9226436.1"/>
    </source>
</evidence>